<feature type="region of interest" description="Disordered" evidence="1">
    <location>
        <begin position="142"/>
        <end position="165"/>
    </location>
</feature>
<feature type="non-terminal residue" evidence="4">
    <location>
        <position position="1"/>
    </location>
</feature>
<dbReference type="SUPFAM" id="SSF54236">
    <property type="entry name" value="Ubiquitin-like"/>
    <property type="match status" value="1"/>
</dbReference>
<organism evidence="4 5">
    <name type="scientific">Sphaeroforma arctica JP610</name>
    <dbReference type="NCBI Taxonomy" id="667725"/>
    <lineage>
        <taxon>Eukaryota</taxon>
        <taxon>Ichthyosporea</taxon>
        <taxon>Ichthyophonida</taxon>
        <taxon>Sphaeroforma</taxon>
    </lineage>
</organism>
<proteinExistence type="predicted"/>
<feature type="domain" description="Talin N-terminal F0" evidence="3">
    <location>
        <begin position="16"/>
        <end position="96"/>
    </location>
</feature>
<dbReference type="InterPro" id="IPR029071">
    <property type="entry name" value="Ubiquitin-like_domsf"/>
</dbReference>
<dbReference type="PANTHER" id="PTHR19981">
    <property type="entry name" value="TALIN"/>
    <property type="match status" value="1"/>
</dbReference>
<evidence type="ECO:0008006" key="6">
    <source>
        <dbReference type="Google" id="ProtNLM"/>
    </source>
</evidence>
<dbReference type="GO" id="GO:0030036">
    <property type="term" value="P:actin cytoskeleton organization"/>
    <property type="evidence" value="ECO:0007669"/>
    <property type="project" value="TreeGrafter"/>
</dbReference>
<evidence type="ECO:0000313" key="4">
    <source>
        <dbReference type="EMBL" id="KNC75750.1"/>
    </source>
</evidence>
<dbReference type="GO" id="GO:0005737">
    <property type="term" value="C:cytoplasm"/>
    <property type="evidence" value="ECO:0007669"/>
    <property type="project" value="TreeGrafter"/>
</dbReference>
<dbReference type="Proteomes" id="UP000054560">
    <property type="component" value="Unassembled WGS sequence"/>
</dbReference>
<dbReference type="STRING" id="667725.A0A0L0FG66"/>
<reference evidence="4 5" key="1">
    <citation type="submission" date="2011-02" db="EMBL/GenBank/DDBJ databases">
        <title>The Genome Sequence of Sphaeroforma arctica JP610.</title>
        <authorList>
            <consortium name="The Broad Institute Genome Sequencing Platform"/>
            <person name="Russ C."/>
            <person name="Cuomo C."/>
            <person name="Young S.K."/>
            <person name="Zeng Q."/>
            <person name="Gargeya S."/>
            <person name="Alvarado L."/>
            <person name="Berlin A."/>
            <person name="Chapman S.B."/>
            <person name="Chen Z."/>
            <person name="Freedman E."/>
            <person name="Gellesch M."/>
            <person name="Goldberg J."/>
            <person name="Griggs A."/>
            <person name="Gujja S."/>
            <person name="Heilman E."/>
            <person name="Heiman D."/>
            <person name="Howarth C."/>
            <person name="Mehta T."/>
            <person name="Neiman D."/>
            <person name="Pearson M."/>
            <person name="Roberts A."/>
            <person name="Saif S."/>
            <person name="Shea T."/>
            <person name="Shenoy N."/>
            <person name="Sisk P."/>
            <person name="Stolte C."/>
            <person name="Sykes S."/>
            <person name="White J."/>
            <person name="Yandava C."/>
            <person name="Burger G."/>
            <person name="Gray M.W."/>
            <person name="Holland P.W.H."/>
            <person name="King N."/>
            <person name="Lang F.B.F."/>
            <person name="Roger A.J."/>
            <person name="Ruiz-Trillo I."/>
            <person name="Haas B."/>
            <person name="Nusbaum C."/>
            <person name="Birren B."/>
        </authorList>
    </citation>
    <scope>NUCLEOTIDE SEQUENCE [LARGE SCALE GENOMIC DNA]</scope>
    <source>
        <strain evidence="4 5">JP610</strain>
    </source>
</reference>
<evidence type="ECO:0000256" key="1">
    <source>
        <dbReference type="SAM" id="MobiDB-lite"/>
    </source>
</evidence>
<keyword evidence="5" id="KW-1185">Reference proteome</keyword>
<evidence type="ECO:0000259" key="3">
    <source>
        <dbReference type="Pfam" id="PF16511"/>
    </source>
</evidence>
<feature type="domain" description="Small nuclear ribonucleoprotein Prp3 C-terminal" evidence="2">
    <location>
        <begin position="126"/>
        <end position="214"/>
    </location>
</feature>
<name>A0A0L0FG66_9EUKA</name>
<dbReference type="eggNOG" id="KOG4261">
    <property type="taxonomic scope" value="Eukaryota"/>
</dbReference>
<dbReference type="Pfam" id="PF16511">
    <property type="entry name" value="FERM_f0"/>
    <property type="match status" value="1"/>
</dbReference>
<dbReference type="AlphaFoldDB" id="A0A0L0FG66"/>
<dbReference type="CDD" id="cd17089">
    <property type="entry name" value="FERM_F0_TLN"/>
    <property type="match status" value="1"/>
</dbReference>
<evidence type="ECO:0000313" key="5">
    <source>
        <dbReference type="Proteomes" id="UP000054560"/>
    </source>
</evidence>
<dbReference type="EMBL" id="KQ243442">
    <property type="protein sequence ID" value="KNC75750.1"/>
    <property type="molecule type" value="Genomic_DNA"/>
</dbReference>
<sequence length="228" mass="25683">KTPTASTAKSAPQGLLTLRVRIVDSGAVRSMQFDPSVILYDVCKEILEKLGEKTNLGLDHGLFRPEDDYSRGVWLNAGRTLEYYDLKNGDLVEYKKKHRPLKVILMDGSQRTVLIDDSQNVGQIIKVICSRINLSNPDEFSLTTGQKKRPFGEDDMLSESDDDDVDEPNSCTLVWEGIQQQPAFTEWLFKRVTSTPAAREYLEEHSMANLFDLALTETIVKPDQDSAL</sequence>
<dbReference type="RefSeq" id="XP_014149652.1">
    <property type="nucleotide sequence ID" value="XM_014294177.1"/>
</dbReference>
<dbReference type="PANTHER" id="PTHR19981:SF1">
    <property type="entry name" value="RHEA, ISOFORM B"/>
    <property type="match status" value="1"/>
</dbReference>
<dbReference type="GO" id="GO:0005886">
    <property type="term" value="C:plasma membrane"/>
    <property type="evidence" value="ECO:0007669"/>
    <property type="project" value="TreeGrafter"/>
</dbReference>
<dbReference type="InterPro" id="IPR032425">
    <property type="entry name" value="FERM_f0"/>
</dbReference>
<feature type="compositionally biased region" description="Acidic residues" evidence="1">
    <location>
        <begin position="153"/>
        <end position="165"/>
    </location>
</feature>
<dbReference type="OrthoDB" id="10262320at2759"/>
<dbReference type="Pfam" id="PF06544">
    <property type="entry name" value="Prp3_C"/>
    <property type="match status" value="1"/>
</dbReference>
<protein>
    <recommendedName>
        <fullName evidence="6">Ubiquitin-like domain-containing protein</fullName>
    </recommendedName>
</protein>
<gene>
    <name evidence="4" type="ORF">SARC_11732</name>
</gene>
<accession>A0A0L0FG66</accession>
<dbReference type="GO" id="GO:0098609">
    <property type="term" value="P:cell-cell adhesion"/>
    <property type="evidence" value="ECO:0007669"/>
    <property type="project" value="TreeGrafter"/>
</dbReference>
<dbReference type="Gene3D" id="3.10.20.90">
    <property type="entry name" value="Phosphatidylinositol 3-kinase Catalytic Subunit, Chain A, domain 1"/>
    <property type="match status" value="2"/>
</dbReference>
<evidence type="ECO:0000259" key="2">
    <source>
        <dbReference type="Pfam" id="PF06544"/>
    </source>
</evidence>
<dbReference type="InterPro" id="IPR010541">
    <property type="entry name" value="Prp3_C"/>
</dbReference>
<dbReference type="GeneID" id="25912236"/>